<reference evidence="6 7" key="1">
    <citation type="submission" date="2019-02" db="EMBL/GenBank/DDBJ databases">
        <title>Deep-cultivation of Planctomycetes and their phenomic and genomic characterization uncovers novel biology.</title>
        <authorList>
            <person name="Wiegand S."/>
            <person name="Jogler M."/>
            <person name="Boedeker C."/>
            <person name="Pinto D."/>
            <person name="Vollmers J."/>
            <person name="Rivas-Marin E."/>
            <person name="Kohn T."/>
            <person name="Peeters S.H."/>
            <person name="Heuer A."/>
            <person name="Rast P."/>
            <person name="Oberbeckmann S."/>
            <person name="Bunk B."/>
            <person name="Jeske O."/>
            <person name="Meyerdierks A."/>
            <person name="Storesund J.E."/>
            <person name="Kallscheuer N."/>
            <person name="Luecker S."/>
            <person name="Lage O.M."/>
            <person name="Pohl T."/>
            <person name="Merkel B.J."/>
            <person name="Hornburger P."/>
            <person name="Mueller R.-W."/>
            <person name="Bruemmer F."/>
            <person name="Labrenz M."/>
            <person name="Spormann A.M."/>
            <person name="Op Den Camp H."/>
            <person name="Overmann J."/>
            <person name="Amann R."/>
            <person name="Jetten M.S.M."/>
            <person name="Mascher T."/>
            <person name="Medema M.H."/>
            <person name="Devos D.P."/>
            <person name="Kaster A.-K."/>
            <person name="Ovreas L."/>
            <person name="Rohde M."/>
            <person name="Galperin M.Y."/>
            <person name="Jogler C."/>
        </authorList>
    </citation>
    <scope>NUCLEOTIDE SEQUENCE [LARGE SCALE GENOMIC DNA]</scope>
    <source>
        <strain evidence="6 7">Pla100</strain>
    </source>
</reference>
<dbReference type="InterPro" id="IPR024607">
    <property type="entry name" value="Sulfatase_CS"/>
</dbReference>
<dbReference type="CDD" id="cd16146">
    <property type="entry name" value="ARS_like"/>
    <property type="match status" value="1"/>
</dbReference>
<dbReference type="InterPro" id="IPR050738">
    <property type="entry name" value="Sulfatase"/>
</dbReference>
<keyword evidence="2" id="KW-0479">Metal-binding</keyword>
<dbReference type="Pfam" id="PF00884">
    <property type="entry name" value="Sulfatase"/>
    <property type="match status" value="1"/>
</dbReference>
<dbReference type="AlphaFoldDB" id="A0A5C6AVM7"/>
<keyword evidence="4" id="KW-0106">Calcium</keyword>
<organism evidence="6 7">
    <name type="scientific">Neorhodopirellula pilleata</name>
    <dbReference type="NCBI Taxonomy" id="2714738"/>
    <lineage>
        <taxon>Bacteria</taxon>
        <taxon>Pseudomonadati</taxon>
        <taxon>Planctomycetota</taxon>
        <taxon>Planctomycetia</taxon>
        <taxon>Pirellulales</taxon>
        <taxon>Pirellulaceae</taxon>
        <taxon>Neorhodopirellula</taxon>
    </lineage>
</organism>
<dbReference type="SUPFAM" id="SSF53649">
    <property type="entry name" value="Alkaline phosphatase-like"/>
    <property type="match status" value="1"/>
</dbReference>
<evidence type="ECO:0000256" key="3">
    <source>
        <dbReference type="ARBA" id="ARBA00022801"/>
    </source>
</evidence>
<keyword evidence="3 6" id="KW-0378">Hydrolase</keyword>
<evidence type="ECO:0000256" key="1">
    <source>
        <dbReference type="ARBA" id="ARBA00008779"/>
    </source>
</evidence>
<evidence type="ECO:0000313" key="7">
    <source>
        <dbReference type="Proteomes" id="UP000316213"/>
    </source>
</evidence>
<gene>
    <name evidence="6" type="primary">atsA_8</name>
    <name evidence="6" type="ORF">Pla100_05770</name>
</gene>
<keyword evidence="7" id="KW-1185">Reference proteome</keyword>
<dbReference type="Gene3D" id="3.40.720.10">
    <property type="entry name" value="Alkaline Phosphatase, subunit A"/>
    <property type="match status" value="2"/>
</dbReference>
<dbReference type="PANTHER" id="PTHR42693:SF53">
    <property type="entry name" value="ENDO-4-O-SULFATASE"/>
    <property type="match status" value="1"/>
</dbReference>
<dbReference type="InterPro" id="IPR000917">
    <property type="entry name" value="Sulfatase_N"/>
</dbReference>
<dbReference type="PANTHER" id="PTHR42693">
    <property type="entry name" value="ARYLSULFATASE FAMILY MEMBER"/>
    <property type="match status" value="1"/>
</dbReference>
<feature type="domain" description="Sulfatase N-terminal" evidence="5">
    <location>
        <begin position="42"/>
        <end position="371"/>
    </location>
</feature>
<dbReference type="GO" id="GO:0046872">
    <property type="term" value="F:metal ion binding"/>
    <property type="evidence" value="ECO:0007669"/>
    <property type="project" value="UniProtKB-KW"/>
</dbReference>
<dbReference type="RefSeq" id="WP_231602604.1">
    <property type="nucleotide sequence ID" value="NZ_SJPM01000001.1"/>
</dbReference>
<accession>A0A5C6AVM7</accession>
<evidence type="ECO:0000256" key="2">
    <source>
        <dbReference type="ARBA" id="ARBA00022723"/>
    </source>
</evidence>
<comment type="caution">
    <text evidence="6">The sequence shown here is derived from an EMBL/GenBank/DDBJ whole genome shotgun (WGS) entry which is preliminary data.</text>
</comment>
<evidence type="ECO:0000256" key="4">
    <source>
        <dbReference type="ARBA" id="ARBA00022837"/>
    </source>
</evidence>
<protein>
    <submittedName>
        <fullName evidence="6">Arylsulfatase</fullName>
        <ecNumber evidence="6">3.1.6.1</ecNumber>
    </submittedName>
</protein>
<dbReference type="EC" id="3.1.6.1" evidence="6"/>
<evidence type="ECO:0000259" key="5">
    <source>
        <dbReference type="Pfam" id="PF00884"/>
    </source>
</evidence>
<name>A0A5C6AVM7_9BACT</name>
<proteinExistence type="inferred from homology"/>
<dbReference type="InterPro" id="IPR017850">
    <property type="entry name" value="Alkaline_phosphatase_core_sf"/>
</dbReference>
<evidence type="ECO:0000313" key="6">
    <source>
        <dbReference type="EMBL" id="TWU03648.1"/>
    </source>
</evidence>
<sequence length="463" mass="50960">MPQPACPLWLKIVLIAVGLIPILISHQAYAVATESELRGSRPNVILVITDDQGYAPLGRVGHPWIQTPNLDQLYDQSTRFDRFLVSPTCAPTRSALMTGRHPMKNGVTHTILERERMTLDAVTLPETLKKVGYTSAIFGKWHLGDEDAYQPNARGFDESFIHGAGGIGQAYNCSCADAPGNKYFDPVIRHNGTFVQTKGFCTDVFFDAAIDWIETTSRKDSPFFAYIATNAPHSPYIAPEKNAKRFLDLGLSEGESGFYGMIENIDENMGRLAKAMARLNLEKNTILIFMSDNGSAGNGLGRIGKAIGTTPDGKKLVAYNAGMKGTKGSPDEGGVRVPFLVRWDDKIQAGNQVDQIAAHIDLFPTLADFAGAELPTGQVEGRSLLSLIADPDATWDDRYLVTHCGRWPTGAEPNDFQYKKFAIRNQRYRFVDNSQLFDMQSDPGQTQNVIESHPEVVAAMRKA</sequence>
<comment type="similarity">
    <text evidence="1">Belongs to the sulfatase family.</text>
</comment>
<dbReference type="PROSITE" id="PS00523">
    <property type="entry name" value="SULFATASE_1"/>
    <property type="match status" value="1"/>
</dbReference>
<dbReference type="GO" id="GO:0004065">
    <property type="term" value="F:arylsulfatase activity"/>
    <property type="evidence" value="ECO:0007669"/>
    <property type="project" value="UniProtKB-EC"/>
</dbReference>
<dbReference type="Proteomes" id="UP000316213">
    <property type="component" value="Unassembled WGS sequence"/>
</dbReference>
<dbReference type="FunFam" id="3.40.720.10:FF:000070">
    <property type="entry name" value="Arylsulfatase A"/>
    <property type="match status" value="1"/>
</dbReference>
<dbReference type="EMBL" id="SJPM01000001">
    <property type="protein sequence ID" value="TWU03648.1"/>
    <property type="molecule type" value="Genomic_DNA"/>
</dbReference>